<organism evidence="1 2">
    <name type="scientific">Atta colombica</name>
    <dbReference type="NCBI Taxonomy" id="520822"/>
    <lineage>
        <taxon>Eukaryota</taxon>
        <taxon>Metazoa</taxon>
        <taxon>Ecdysozoa</taxon>
        <taxon>Arthropoda</taxon>
        <taxon>Hexapoda</taxon>
        <taxon>Insecta</taxon>
        <taxon>Pterygota</taxon>
        <taxon>Neoptera</taxon>
        <taxon>Endopterygota</taxon>
        <taxon>Hymenoptera</taxon>
        <taxon>Apocrita</taxon>
        <taxon>Aculeata</taxon>
        <taxon>Formicoidea</taxon>
        <taxon>Formicidae</taxon>
        <taxon>Myrmicinae</taxon>
        <taxon>Atta</taxon>
    </lineage>
</organism>
<proteinExistence type="predicted"/>
<protein>
    <submittedName>
        <fullName evidence="1">Uncharacterized protein</fullName>
    </submittedName>
</protein>
<dbReference type="AlphaFoldDB" id="A0A195B0J7"/>
<accession>A0A195B0J7</accession>
<name>A0A195B0J7_9HYME</name>
<sequence length="98" mass="11227">RRLYDPWIILEHSNGSLRHLKLFSLLGYDTVTVLPTEESTVSKISAWSRQSLNVALSLTKLTSQCHRSSASYLIIWCFFGRNLLLTYDRECVHKGNIG</sequence>
<reference evidence="1 2" key="1">
    <citation type="submission" date="2015-09" db="EMBL/GenBank/DDBJ databases">
        <title>Atta colombica WGS genome.</title>
        <authorList>
            <person name="Nygaard S."/>
            <person name="Hu H."/>
            <person name="Boomsma J."/>
            <person name="Zhang G."/>
        </authorList>
    </citation>
    <scope>NUCLEOTIDE SEQUENCE [LARGE SCALE GENOMIC DNA]</scope>
    <source>
        <strain evidence="1">Treedump-2</strain>
        <tissue evidence="1">Whole body</tissue>
    </source>
</reference>
<gene>
    <name evidence="1" type="ORF">ALC53_11470</name>
</gene>
<dbReference type="EMBL" id="KQ976690">
    <property type="protein sequence ID" value="KYM78003.1"/>
    <property type="molecule type" value="Genomic_DNA"/>
</dbReference>
<feature type="non-terminal residue" evidence="1">
    <location>
        <position position="1"/>
    </location>
</feature>
<evidence type="ECO:0000313" key="2">
    <source>
        <dbReference type="Proteomes" id="UP000078540"/>
    </source>
</evidence>
<evidence type="ECO:0000313" key="1">
    <source>
        <dbReference type="EMBL" id="KYM78003.1"/>
    </source>
</evidence>
<keyword evidence="2" id="KW-1185">Reference proteome</keyword>
<dbReference type="Proteomes" id="UP000078540">
    <property type="component" value="Unassembled WGS sequence"/>
</dbReference>